<protein>
    <recommendedName>
        <fullName evidence="1">GST N-terminal domain-containing protein</fullName>
    </recommendedName>
</protein>
<dbReference type="SUPFAM" id="SSF52833">
    <property type="entry name" value="Thioredoxin-like"/>
    <property type="match status" value="1"/>
</dbReference>
<evidence type="ECO:0000313" key="3">
    <source>
        <dbReference type="Proteomes" id="UP000270094"/>
    </source>
</evidence>
<dbReference type="GO" id="GO:0050220">
    <property type="term" value="F:prostaglandin-E synthase activity"/>
    <property type="evidence" value="ECO:0007669"/>
    <property type="project" value="TreeGrafter"/>
</dbReference>
<organism evidence="2 3">
    <name type="scientific">Strongylus vulgaris</name>
    <name type="common">Blood worm</name>
    <dbReference type="NCBI Taxonomy" id="40348"/>
    <lineage>
        <taxon>Eukaryota</taxon>
        <taxon>Metazoa</taxon>
        <taxon>Ecdysozoa</taxon>
        <taxon>Nematoda</taxon>
        <taxon>Chromadorea</taxon>
        <taxon>Rhabditida</taxon>
        <taxon>Rhabditina</taxon>
        <taxon>Rhabditomorpha</taxon>
        <taxon>Strongyloidea</taxon>
        <taxon>Strongylidae</taxon>
        <taxon>Strongylus</taxon>
    </lineage>
</organism>
<dbReference type="AlphaFoldDB" id="A0A3P7JC63"/>
<dbReference type="Gene3D" id="3.40.30.10">
    <property type="entry name" value="Glutaredoxin"/>
    <property type="match status" value="2"/>
</dbReference>
<dbReference type="Proteomes" id="UP000270094">
    <property type="component" value="Unassembled WGS sequence"/>
</dbReference>
<dbReference type="SUPFAM" id="SSF47616">
    <property type="entry name" value="GST C-terminal domain-like"/>
    <property type="match status" value="1"/>
</dbReference>
<dbReference type="GO" id="GO:0005739">
    <property type="term" value="C:mitochondrion"/>
    <property type="evidence" value="ECO:0007669"/>
    <property type="project" value="TreeGrafter"/>
</dbReference>
<dbReference type="InterPro" id="IPR004045">
    <property type="entry name" value="Glutathione_S-Trfase_N"/>
</dbReference>
<dbReference type="PANTHER" id="PTHR12782:SF5">
    <property type="entry name" value="PROSTAGLANDIN E SYNTHASE 2"/>
    <property type="match status" value="1"/>
</dbReference>
<evidence type="ECO:0000259" key="1">
    <source>
        <dbReference type="Pfam" id="PF13417"/>
    </source>
</evidence>
<reference evidence="2 3" key="1">
    <citation type="submission" date="2018-11" db="EMBL/GenBank/DDBJ databases">
        <authorList>
            <consortium name="Pathogen Informatics"/>
        </authorList>
    </citation>
    <scope>NUCLEOTIDE SEQUENCE [LARGE SCALE GENOMIC DNA]</scope>
</reference>
<gene>
    <name evidence="2" type="ORF">SVUK_LOCUS18148</name>
</gene>
<keyword evidence="3" id="KW-1185">Reference proteome</keyword>
<dbReference type="EMBL" id="UYYB01121378">
    <property type="protein sequence ID" value="VDM83150.1"/>
    <property type="molecule type" value="Genomic_DNA"/>
</dbReference>
<accession>A0A3P7JC63</accession>
<proteinExistence type="predicted"/>
<name>A0A3P7JC63_STRVU</name>
<dbReference type="InterPro" id="IPR036282">
    <property type="entry name" value="Glutathione-S-Trfase_C_sf"/>
</dbReference>
<feature type="domain" description="GST N-terminal" evidence="1">
    <location>
        <begin position="89"/>
        <end position="139"/>
    </location>
</feature>
<evidence type="ECO:0000313" key="2">
    <source>
        <dbReference type="EMBL" id="VDM83150.1"/>
    </source>
</evidence>
<sequence length="283" mass="32511">MIVYCLTRKFIIGFKAALACNDEDWGQCLSSCICCNSCSSIEYGREEIVNNNDKTDLRLRLFQYQACPFCCKVSFSTTPFVSKRLIVPKVRAFLDYYGFTYDVVEVHPVTKSELKFSSYKKVPILQTYAGTLTDSALIVSKSYPQKYVVFPDGPLRSEDVASDREERQWREWVDGNFIHLISPNVYRTYKESLETFKWFSEFMGGSSPNLADLVSTTVPMRYVLVLLNMGGMYGAMTAFSGCAAFRELVVEGSKIRRWFNKMRDEVENHKGRHLLEQHPIAKK</sequence>
<dbReference type="PANTHER" id="PTHR12782">
    <property type="entry name" value="MICROSOMAL PROSTAGLANDIN E SYNTHASE-2"/>
    <property type="match status" value="1"/>
</dbReference>
<dbReference type="Gene3D" id="1.20.1050.10">
    <property type="match status" value="1"/>
</dbReference>
<dbReference type="Pfam" id="PF13417">
    <property type="entry name" value="GST_N_3"/>
    <property type="match status" value="1"/>
</dbReference>
<dbReference type="OrthoDB" id="423541at2759"/>
<dbReference type="InterPro" id="IPR036249">
    <property type="entry name" value="Thioredoxin-like_sf"/>
</dbReference>